<dbReference type="SMART" id="SM00386">
    <property type="entry name" value="HAT"/>
    <property type="match status" value="3"/>
</dbReference>
<keyword evidence="5" id="KW-0508">mRNA splicing</keyword>
<accession>A0AAN8T3T1</accession>
<evidence type="ECO:0000256" key="2">
    <source>
        <dbReference type="ARBA" id="ARBA00008644"/>
    </source>
</evidence>
<comment type="caution">
    <text evidence="7">The sequence shown here is derived from an EMBL/GenBank/DDBJ whole genome shotgun (WGS) entry which is preliminary data.</text>
</comment>
<dbReference type="Proteomes" id="UP001371456">
    <property type="component" value="Unassembled WGS sequence"/>
</dbReference>
<dbReference type="InterPro" id="IPR045075">
    <property type="entry name" value="Syf1-like"/>
</dbReference>
<dbReference type="AlphaFoldDB" id="A0AAN8T3T1"/>
<keyword evidence="3" id="KW-0507">mRNA processing</keyword>
<evidence type="ECO:0000256" key="5">
    <source>
        <dbReference type="ARBA" id="ARBA00023187"/>
    </source>
</evidence>
<keyword evidence="8" id="KW-1185">Reference proteome</keyword>
<name>A0AAN8T3T1_SOLBU</name>
<dbReference type="InterPro" id="IPR011990">
    <property type="entry name" value="TPR-like_helical_dom_sf"/>
</dbReference>
<dbReference type="GO" id="GO:0000245">
    <property type="term" value="P:spliceosomal complex assembly"/>
    <property type="evidence" value="ECO:0007669"/>
    <property type="project" value="TreeGrafter"/>
</dbReference>
<evidence type="ECO:0000256" key="4">
    <source>
        <dbReference type="ARBA" id="ARBA00022737"/>
    </source>
</evidence>
<evidence type="ECO:0000313" key="8">
    <source>
        <dbReference type="Proteomes" id="UP001371456"/>
    </source>
</evidence>
<keyword evidence="4" id="KW-0677">Repeat</keyword>
<comment type="subcellular location">
    <subcellularLocation>
        <location evidence="1">Nucleus</location>
    </subcellularLocation>
</comment>
<evidence type="ECO:0000313" key="7">
    <source>
        <dbReference type="EMBL" id="KAK6778021.1"/>
    </source>
</evidence>
<dbReference type="GO" id="GO:0000974">
    <property type="term" value="C:Prp19 complex"/>
    <property type="evidence" value="ECO:0007669"/>
    <property type="project" value="TreeGrafter"/>
</dbReference>
<dbReference type="PANTHER" id="PTHR11246">
    <property type="entry name" value="PRE-MRNA SPLICING FACTOR"/>
    <property type="match status" value="1"/>
</dbReference>
<dbReference type="InterPro" id="IPR003107">
    <property type="entry name" value="HAT"/>
</dbReference>
<evidence type="ECO:0000256" key="1">
    <source>
        <dbReference type="ARBA" id="ARBA00004123"/>
    </source>
</evidence>
<sequence>MVTKNNFIDHALNVWDLAVTFCPEVDELRYKYIHMEEMMQDRYNETERAREIFERFVQCHPKVSSWIGFVKFELKNGEARRPRNCYERAVDKLRDDDDEEVEQLFLSFAEFKDKLEKKTIYL</sequence>
<reference evidence="7 8" key="1">
    <citation type="submission" date="2024-02" db="EMBL/GenBank/DDBJ databases">
        <title>de novo genome assembly of Solanum bulbocastanum strain 11H21.</title>
        <authorList>
            <person name="Hosaka A.J."/>
        </authorList>
    </citation>
    <scope>NUCLEOTIDE SEQUENCE [LARGE SCALE GENOMIC DNA]</scope>
    <source>
        <tissue evidence="7">Young leaves</tissue>
    </source>
</reference>
<dbReference type="Gene3D" id="1.25.40.10">
    <property type="entry name" value="Tetratricopeptide repeat domain"/>
    <property type="match status" value="1"/>
</dbReference>
<dbReference type="GO" id="GO:0071014">
    <property type="term" value="C:post-mRNA release spliceosomal complex"/>
    <property type="evidence" value="ECO:0007669"/>
    <property type="project" value="TreeGrafter"/>
</dbReference>
<evidence type="ECO:0000256" key="6">
    <source>
        <dbReference type="ARBA" id="ARBA00023242"/>
    </source>
</evidence>
<dbReference type="EMBL" id="JBANQN010000010">
    <property type="protein sequence ID" value="KAK6778021.1"/>
    <property type="molecule type" value="Genomic_DNA"/>
</dbReference>
<comment type="similarity">
    <text evidence="2">Belongs to the crooked-neck family.</text>
</comment>
<organism evidence="7 8">
    <name type="scientific">Solanum bulbocastanum</name>
    <name type="common">Wild potato</name>
    <dbReference type="NCBI Taxonomy" id="147425"/>
    <lineage>
        <taxon>Eukaryota</taxon>
        <taxon>Viridiplantae</taxon>
        <taxon>Streptophyta</taxon>
        <taxon>Embryophyta</taxon>
        <taxon>Tracheophyta</taxon>
        <taxon>Spermatophyta</taxon>
        <taxon>Magnoliopsida</taxon>
        <taxon>eudicotyledons</taxon>
        <taxon>Gunneridae</taxon>
        <taxon>Pentapetalae</taxon>
        <taxon>asterids</taxon>
        <taxon>lamiids</taxon>
        <taxon>Solanales</taxon>
        <taxon>Solanaceae</taxon>
        <taxon>Solanoideae</taxon>
        <taxon>Solaneae</taxon>
        <taxon>Solanum</taxon>
    </lineage>
</organism>
<dbReference type="GO" id="GO:0071007">
    <property type="term" value="C:U2-type catalytic step 2 spliceosome"/>
    <property type="evidence" value="ECO:0007669"/>
    <property type="project" value="TreeGrafter"/>
</dbReference>
<keyword evidence="6" id="KW-0539">Nucleus</keyword>
<gene>
    <name evidence="7" type="ORF">RDI58_024739</name>
</gene>
<evidence type="ECO:0008006" key="9">
    <source>
        <dbReference type="Google" id="ProtNLM"/>
    </source>
</evidence>
<evidence type="ECO:0000256" key="3">
    <source>
        <dbReference type="ARBA" id="ARBA00022664"/>
    </source>
</evidence>
<dbReference type="SUPFAM" id="SSF48452">
    <property type="entry name" value="TPR-like"/>
    <property type="match status" value="1"/>
</dbReference>
<dbReference type="Pfam" id="PF02184">
    <property type="entry name" value="HAT"/>
    <property type="match status" value="1"/>
</dbReference>
<dbReference type="PANTHER" id="PTHR11246:SF3">
    <property type="entry name" value="CROOKED NECK-LIKE PROTEIN 1"/>
    <property type="match status" value="1"/>
</dbReference>
<protein>
    <recommendedName>
        <fullName evidence="9">Crooked neck protein</fullName>
    </recommendedName>
</protein>
<proteinExistence type="inferred from homology"/>
<dbReference type="GO" id="GO:0071011">
    <property type="term" value="C:precatalytic spliceosome"/>
    <property type="evidence" value="ECO:0007669"/>
    <property type="project" value="TreeGrafter"/>
</dbReference>